<reference evidence="4" key="1">
    <citation type="submission" date="2017-01" db="EMBL/GenBank/DDBJ databases">
        <title>Comparative genomics of anhydrobiosis in the tardigrade Hypsibius dujardini.</title>
        <authorList>
            <person name="Yoshida Y."/>
            <person name="Koutsovoulos G."/>
            <person name="Laetsch D."/>
            <person name="Stevens L."/>
            <person name="Kumar S."/>
            <person name="Horikawa D."/>
            <person name="Ishino K."/>
            <person name="Komine S."/>
            <person name="Tomita M."/>
            <person name="Blaxter M."/>
            <person name="Arakawa K."/>
        </authorList>
    </citation>
    <scope>NUCLEOTIDE SEQUENCE [LARGE SCALE GENOMIC DNA]</scope>
    <source>
        <strain evidence="4">Z151</strain>
    </source>
</reference>
<feature type="transmembrane region" description="Helical" evidence="1">
    <location>
        <begin position="44"/>
        <end position="67"/>
    </location>
</feature>
<accession>A0A1W0XFB1</accession>
<sequence length="419" mass="45338">MDGGWAWIVLLAACFMSAASDGLRNSSGIFYSEFIETMNLSQPQAASVVAILNAMFMLPGPIAALLAQKIGTRWTINLGAVLTGVGLFSSAFVRTYWALLVTFGGLTGLGLCLVFIPAMGGLPVWFTKYRQLAPAVCMTVGALGIFTMAPLIQLLVDVYSWRGAAIVLSAICLNACLVCGTVFFPVKQTGPGRPAPDRRAENKWLFASPAYLLHLTGGLFMFGMPLFLIFIVRHMTSHRGYTHQEGAMLVSICGISSLLGRMLFVLFNFVPRLATKSMRFFLFNLASLFAALSCGLVPIFWNFYTVAGICAVMGFMQGVKIATLLNVTMDITTPARFQTGYGYFSLIGGLTVLAIPPLAGYLAEVYRCYDPVFYLSAAALGLSFVAGCLSQYYENKRQLSVAVADGLGPLHRFPTKPPI</sequence>
<dbReference type="InterPro" id="IPR011701">
    <property type="entry name" value="MFS"/>
</dbReference>
<evidence type="ECO:0000313" key="3">
    <source>
        <dbReference type="EMBL" id="OQV26164.1"/>
    </source>
</evidence>
<feature type="transmembrane region" description="Helical" evidence="1">
    <location>
        <begin position="74"/>
        <end position="93"/>
    </location>
</feature>
<keyword evidence="1" id="KW-0812">Transmembrane</keyword>
<dbReference type="OrthoDB" id="410267at2759"/>
<proteinExistence type="predicted"/>
<feature type="transmembrane region" description="Helical" evidence="1">
    <location>
        <begin position="247"/>
        <end position="269"/>
    </location>
</feature>
<keyword evidence="2" id="KW-0732">Signal</keyword>
<feature type="transmembrane region" description="Helical" evidence="1">
    <location>
        <begin position="340"/>
        <end position="359"/>
    </location>
</feature>
<comment type="caution">
    <text evidence="3">The sequence shown here is derived from an EMBL/GenBank/DDBJ whole genome shotgun (WGS) entry which is preliminary data.</text>
</comment>
<name>A0A1W0XFB1_HYPEX</name>
<keyword evidence="4" id="KW-1185">Reference proteome</keyword>
<dbReference type="PANTHER" id="PTHR11360:SF284">
    <property type="entry name" value="EG:103B4.3 PROTEIN-RELATED"/>
    <property type="match status" value="1"/>
</dbReference>
<feature type="transmembrane region" description="Helical" evidence="1">
    <location>
        <begin position="164"/>
        <end position="184"/>
    </location>
</feature>
<dbReference type="SUPFAM" id="SSF103473">
    <property type="entry name" value="MFS general substrate transporter"/>
    <property type="match status" value="1"/>
</dbReference>
<dbReference type="EMBL" id="MTYJ01000001">
    <property type="protein sequence ID" value="OQV26164.1"/>
    <property type="molecule type" value="Genomic_DNA"/>
</dbReference>
<dbReference type="InterPro" id="IPR036259">
    <property type="entry name" value="MFS_trans_sf"/>
</dbReference>
<dbReference type="Pfam" id="PF07690">
    <property type="entry name" value="MFS_1"/>
    <property type="match status" value="1"/>
</dbReference>
<feature type="transmembrane region" description="Helical" evidence="1">
    <location>
        <begin position="204"/>
        <end position="232"/>
    </location>
</feature>
<feature type="transmembrane region" description="Helical" evidence="1">
    <location>
        <begin position="132"/>
        <end position="152"/>
    </location>
</feature>
<feature type="transmembrane region" description="Helical" evidence="1">
    <location>
        <begin position="99"/>
        <end position="120"/>
    </location>
</feature>
<gene>
    <name evidence="3" type="ORF">BV898_00286</name>
</gene>
<keyword evidence="1" id="KW-1133">Transmembrane helix</keyword>
<dbReference type="AlphaFoldDB" id="A0A1W0XFB1"/>
<dbReference type="Proteomes" id="UP000192578">
    <property type="component" value="Unassembled WGS sequence"/>
</dbReference>
<protein>
    <submittedName>
        <fullName evidence="3">Monocarboxylate transporter 12</fullName>
    </submittedName>
</protein>
<evidence type="ECO:0000313" key="4">
    <source>
        <dbReference type="Proteomes" id="UP000192578"/>
    </source>
</evidence>
<dbReference type="Gene3D" id="1.20.1250.20">
    <property type="entry name" value="MFS general substrate transporter like domains"/>
    <property type="match status" value="2"/>
</dbReference>
<organism evidence="3 4">
    <name type="scientific">Hypsibius exemplaris</name>
    <name type="common">Freshwater tardigrade</name>
    <dbReference type="NCBI Taxonomy" id="2072580"/>
    <lineage>
        <taxon>Eukaryota</taxon>
        <taxon>Metazoa</taxon>
        <taxon>Ecdysozoa</taxon>
        <taxon>Tardigrada</taxon>
        <taxon>Eutardigrada</taxon>
        <taxon>Parachela</taxon>
        <taxon>Hypsibioidea</taxon>
        <taxon>Hypsibiidae</taxon>
        <taxon>Hypsibius</taxon>
    </lineage>
</organism>
<keyword evidence="1" id="KW-0472">Membrane</keyword>
<feature type="transmembrane region" description="Helical" evidence="1">
    <location>
        <begin position="306"/>
        <end position="328"/>
    </location>
</feature>
<dbReference type="InterPro" id="IPR050327">
    <property type="entry name" value="Proton-linked_MCT"/>
</dbReference>
<feature type="chain" id="PRO_5013388878" evidence="2">
    <location>
        <begin position="21"/>
        <end position="419"/>
    </location>
</feature>
<evidence type="ECO:0000256" key="2">
    <source>
        <dbReference type="SAM" id="SignalP"/>
    </source>
</evidence>
<dbReference type="GO" id="GO:0008028">
    <property type="term" value="F:monocarboxylic acid transmembrane transporter activity"/>
    <property type="evidence" value="ECO:0007669"/>
    <property type="project" value="TreeGrafter"/>
</dbReference>
<dbReference type="PANTHER" id="PTHR11360">
    <property type="entry name" value="MONOCARBOXYLATE TRANSPORTER"/>
    <property type="match status" value="1"/>
</dbReference>
<feature type="signal peptide" evidence="2">
    <location>
        <begin position="1"/>
        <end position="20"/>
    </location>
</feature>
<feature type="transmembrane region" description="Helical" evidence="1">
    <location>
        <begin position="371"/>
        <end position="389"/>
    </location>
</feature>
<feature type="transmembrane region" description="Helical" evidence="1">
    <location>
        <begin position="281"/>
        <end position="300"/>
    </location>
</feature>
<evidence type="ECO:0000256" key="1">
    <source>
        <dbReference type="SAM" id="Phobius"/>
    </source>
</evidence>